<dbReference type="RefSeq" id="WP_074837352.1">
    <property type="nucleotide sequence ID" value="NZ_FNYY01000011.1"/>
</dbReference>
<gene>
    <name evidence="5" type="ORF">SAMN04487940_11163</name>
</gene>
<evidence type="ECO:0000313" key="6">
    <source>
        <dbReference type="Proteomes" id="UP000182932"/>
    </source>
</evidence>
<dbReference type="Pfam" id="PF13193">
    <property type="entry name" value="AMP-binding_C"/>
    <property type="match status" value="1"/>
</dbReference>
<dbReference type="PROSITE" id="PS00455">
    <property type="entry name" value="AMP_BINDING"/>
    <property type="match status" value="1"/>
</dbReference>
<evidence type="ECO:0000259" key="4">
    <source>
        <dbReference type="Pfam" id="PF13193"/>
    </source>
</evidence>
<accession>A0A975WBU7</accession>
<dbReference type="PANTHER" id="PTHR43201:SF5">
    <property type="entry name" value="MEDIUM-CHAIN ACYL-COA LIGASE ACSF2, MITOCHONDRIAL"/>
    <property type="match status" value="1"/>
</dbReference>
<dbReference type="GO" id="GO:0031956">
    <property type="term" value="F:medium-chain fatty acid-CoA ligase activity"/>
    <property type="evidence" value="ECO:0007669"/>
    <property type="project" value="TreeGrafter"/>
</dbReference>
<comment type="similarity">
    <text evidence="1">Belongs to the ATP-dependent AMP-binding enzyme family.</text>
</comment>
<evidence type="ECO:0000259" key="3">
    <source>
        <dbReference type="Pfam" id="PF00501"/>
    </source>
</evidence>
<proteinExistence type="inferred from homology"/>
<evidence type="ECO:0000256" key="2">
    <source>
        <dbReference type="ARBA" id="ARBA00022598"/>
    </source>
</evidence>
<reference evidence="5 6" key="1">
    <citation type="submission" date="2016-10" db="EMBL/GenBank/DDBJ databases">
        <authorList>
            <person name="Varghese N."/>
            <person name="Submissions S."/>
        </authorList>
    </citation>
    <scope>NUCLEOTIDE SEQUENCE [LARGE SCALE GENOMIC DNA]</scope>
    <source>
        <strain evidence="5 6">FF3</strain>
    </source>
</reference>
<dbReference type="GeneID" id="80819311"/>
<dbReference type="EMBL" id="FNYY01000011">
    <property type="protein sequence ID" value="SEJ82787.1"/>
    <property type="molecule type" value="Genomic_DNA"/>
</dbReference>
<feature type="domain" description="AMP-binding enzyme C-terminal" evidence="4">
    <location>
        <begin position="453"/>
        <end position="529"/>
    </location>
</feature>
<dbReference type="InterPro" id="IPR025110">
    <property type="entry name" value="AMP-bd_C"/>
</dbReference>
<dbReference type="InterPro" id="IPR000873">
    <property type="entry name" value="AMP-dep_synth/lig_dom"/>
</dbReference>
<feature type="domain" description="AMP-dependent synthetase/ligase" evidence="3">
    <location>
        <begin position="29"/>
        <end position="404"/>
    </location>
</feature>
<dbReference type="GO" id="GO:0006631">
    <property type="term" value="P:fatty acid metabolic process"/>
    <property type="evidence" value="ECO:0007669"/>
    <property type="project" value="TreeGrafter"/>
</dbReference>
<dbReference type="Proteomes" id="UP000182932">
    <property type="component" value="Unassembled WGS sequence"/>
</dbReference>
<keyword evidence="2 5" id="KW-0436">Ligase</keyword>
<organism evidence="5 6">
    <name type="scientific">Marinovum algicola</name>
    <dbReference type="NCBI Taxonomy" id="42444"/>
    <lineage>
        <taxon>Bacteria</taxon>
        <taxon>Pseudomonadati</taxon>
        <taxon>Pseudomonadota</taxon>
        <taxon>Alphaproteobacteria</taxon>
        <taxon>Rhodobacterales</taxon>
        <taxon>Roseobacteraceae</taxon>
        <taxon>Marinovum</taxon>
    </lineage>
</organism>
<keyword evidence="6" id="KW-1185">Reference proteome</keyword>
<comment type="caution">
    <text evidence="5">The sequence shown here is derived from an EMBL/GenBank/DDBJ whole genome shotgun (WGS) entry which is preliminary data.</text>
</comment>
<dbReference type="InterPro" id="IPR045851">
    <property type="entry name" value="AMP-bd_C_sf"/>
</dbReference>
<dbReference type="Gene3D" id="3.40.50.12780">
    <property type="entry name" value="N-terminal domain of ligase-like"/>
    <property type="match status" value="1"/>
</dbReference>
<dbReference type="AlphaFoldDB" id="A0A975WBU7"/>
<dbReference type="Gene3D" id="3.30.300.30">
    <property type="match status" value="1"/>
</dbReference>
<dbReference type="Pfam" id="PF00501">
    <property type="entry name" value="AMP-binding"/>
    <property type="match status" value="1"/>
</dbReference>
<protein>
    <submittedName>
        <fullName evidence="5">Cyclohexanecarboxylate-CoA ligase</fullName>
    </submittedName>
</protein>
<dbReference type="SUPFAM" id="SSF56801">
    <property type="entry name" value="Acetyl-CoA synthetase-like"/>
    <property type="match status" value="1"/>
</dbReference>
<dbReference type="PANTHER" id="PTHR43201">
    <property type="entry name" value="ACYL-COA SYNTHETASE"/>
    <property type="match status" value="1"/>
</dbReference>
<evidence type="ECO:0000256" key="1">
    <source>
        <dbReference type="ARBA" id="ARBA00006432"/>
    </source>
</evidence>
<dbReference type="InterPro" id="IPR020845">
    <property type="entry name" value="AMP-binding_CS"/>
</dbReference>
<sequence length="546" mass="59438">MSLDFNLKTHSDNMRKQGWWQDKTFDDLLEEAIARSPDKPALVCYRMDAGYDVPAASYSYAELGDAVAKAAGAFRQMGIGKGDVVGIMLPNWAEFVISAYALSRIGAIPNPLMHIFRERELRFMLGFADARAIVVPKTFRGHDFEAMMDGLQPELPSLKHVIVVDGDGDRSFDKAVMQSSAAPIPASEGTPIDPGEMSVLMYTSGTTGEPKGVMHCFNTLIACCKSLGDRFGLDTDDVHMGSTPFGHMTGYAAVMAQSLYYGSTMAMMDVWDGAAAVEIMRREGVTHMAGATPFLSDICRVVEGGAEPPKLDTFLCGGAQIPPVVIQKAKTLLDLNVSSLWGMTEALSGSLTEPERSADKSASTDGRATDGVELLIADENLNPLPTGETGRLYFRGAQQFLGYYKRPGLCGRGPEEWFDSGDLAYMDEEGYIRIDGRSKDIIIRGGENVPVVEIESILYDDPRIADAAIVGYPDPRMGERGCAFVVLSGDDGFNLDDLIKVMTDVGVAKQYWPEAVEVIDVMPRTASGKIQKFILKEQATEKYSPN</sequence>
<name>A0A975WBU7_9RHOB</name>
<evidence type="ECO:0000313" key="5">
    <source>
        <dbReference type="EMBL" id="SEJ82787.1"/>
    </source>
</evidence>
<dbReference type="InterPro" id="IPR042099">
    <property type="entry name" value="ANL_N_sf"/>
</dbReference>